<dbReference type="EMBL" id="JABSTV010001246">
    <property type="protein sequence ID" value="KAH7976117.1"/>
    <property type="molecule type" value="Genomic_DNA"/>
</dbReference>
<dbReference type="CDD" id="cd15039">
    <property type="entry name" value="7tmB3_Methuselah-like"/>
    <property type="match status" value="1"/>
</dbReference>
<feature type="transmembrane region" description="Helical" evidence="5">
    <location>
        <begin position="386"/>
        <end position="406"/>
    </location>
</feature>
<name>A0A9D4QE30_RHISA</name>
<dbReference type="PANTHER" id="PTHR45902">
    <property type="entry name" value="LATROPHILIN RECEPTOR-LIKE PROTEIN A"/>
    <property type="match status" value="1"/>
</dbReference>
<keyword evidence="2 5" id="KW-0812">Transmembrane</keyword>
<comment type="subcellular location">
    <subcellularLocation>
        <location evidence="1">Membrane</location>
        <topology evidence="1">Multi-pass membrane protein</topology>
    </subcellularLocation>
</comment>
<evidence type="ECO:0000256" key="1">
    <source>
        <dbReference type="ARBA" id="ARBA00004141"/>
    </source>
</evidence>
<evidence type="ECO:0000256" key="2">
    <source>
        <dbReference type="ARBA" id="ARBA00022692"/>
    </source>
</evidence>
<feature type="chain" id="PRO_5038605897" description="G-protein coupled receptors family 2 profile 2 domain-containing protein" evidence="6">
    <location>
        <begin position="20"/>
        <end position="648"/>
    </location>
</feature>
<evidence type="ECO:0000256" key="4">
    <source>
        <dbReference type="ARBA" id="ARBA00023136"/>
    </source>
</evidence>
<feature type="transmembrane region" description="Helical" evidence="5">
    <location>
        <begin position="563"/>
        <end position="583"/>
    </location>
</feature>
<feature type="transmembrane region" description="Helical" evidence="5">
    <location>
        <begin position="418"/>
        <end position="438"/>
    </location>
</feature>
<dbReference type="GO" id="GO:0004930">
    <property type="term" value="F:G protein-coupled receptor activity"/>
    <property type="evidence" value="ECO:0007669"/>
    <property type="project" value="InterPro"/>
</dbReference>
<proteinExistence type="predicted"/>
<dbReference type="GO" id="GO:0007166">
    <property type="term" value="P:cell surface receptor signaling pathway"/>
    <property type="evidence" value="ECO:0007669"/>
    <property type="project" value="InterPro"/>
</dbReference>
<keyword evidence="9" id="KW-1185">Reference proteome</keyword>
<evidence type="ECO:0000256" key="5">
    <source>
        <dbReference type="SAM" id="Phobius"/>
    </source>
</evidence>
<dbReference type="GO" id="GO:0016020">
    <property type="term" value="C:membrane"/>
    <property type="evidence" value="ECO:0007669"/>
    <property type="project" value="UniProtKB-SubCell"/>
</dbReference>
<dbReference type="InterPro" id="IPR017981">
    <property type="entry name" value="GPCR_2-like_7TM"/>
</dbReference>
<gene>
    <name evidence="8" type="ORF">HPB52_008676</name>
</gene>
<dbReference type="PANTHER" id="PTHR45902:SF1">
    <property type="entry name" value="LATROPHILIN RECEPTOR-LIKE PROTEIN A"/>
    <property type="match status" value="1"/>
</dbReference>
<evidence type="ECO:0000256" key="6">
    <source>
        <dbReference type="SAM" id="SignalP"/>
    </source>
</evidence>
<dbReference type="InterPro" id="IPR000832">
    <property type="entry name" value="GPCR_2_secretin-like"/>
</dbReference>
<reference evidence="8" key="2">
    <citation type="submission" date="2021-09" db="EMBL/GenBank/DDBJ databases">
        <authorList>
            <person name="Jia N."/>
            <person name="Wang J."/>
            <person name="Shi W."/>
            <person name="Du L."/>
            <person name="Sun Y."/>
            <person name="Zhan W."/>
            <person name="Jiang J."/>
            <person name="Wang Q."/>
            <person name="Zhang B."/>
            <person name="Ji P."/>
            <person name="Sakyi L.B."/>
            <person name="Cui X."/>
            <person name="Yuan T."/>
            <person name="Jiang B."/>
            <person name="Yang W."/>
            <person name="Lam T.T.-Y."/>
            <person name="Chang Q."/>
            <person name="Ding S."/>
            <person name="Wang X."/>
            <person name="Zhu J."/>
            <person name="Ruan X."/>
            <person name="Zhao L."/>
            <person name="Wei J."/>
            <person name="Que T."/>
            <person name="Du C."/>
            <person name="Cheng J."/>
            <person name="Dai P."/>
            <person name="Han X."/>
            <person name="Huang E."/>
            <person name="Gao Y."/>
            <person name="Liu J."/>
            <person name="Shao H."/>
            <person name="Ye R."/>
            <person name="Li L."/>
            <person name="Wei W."/>
            <person name="Wang X."/>
            <person name="Wang C."/>
            <person name="Huo Q."/>
            <person name="Li W."/>
            <person name="Guo W."/>
            <person name="Chen H."/>
            <person name="Chen S."/>
            <person name="Zhou L."/>
            <person name="Zhou L."/>
            <person name="Ni X."/>
            <person name="Tian J."/>
            <person name="Zhou Y."/>
            <person name="Sheng Y."/>
            <person name="Liu T."/>
            <person name="Pan Y."/>
            <person name="Xia L."/>
            <person name="Li J."/>
            <person name="Zhao F."/>
            <person name="Cao W."/>
        </authorList>
    </citation>
    <scope>NUCLEOTIDE SEQUENCE</scope>
    <source>
        <strain evidence="8">Rsan-2018</strain>
        <tissue evidence="8">Larvae</tissue>
    </source>
</reference>
<dbReference type="Proteomes" id="UP000821837">
    <property type="component" value="Chromosome 10"/>
</dbReference>
<keyword evidence="3 5" id="KW-1133">Transmembrane helix</keyword>
<dbReference type="VEuPathDB" id="VectorBase:RSAN_037449"/>
<feature type="domain" description="G-protein coupled receptors family 2 profile 2" evidence="7">
    <location>
        <begin position="354"/>
        <end position="529"/>
    </location>
</feature>
<dbReference type="InterPro" id="IPR053231">
    <property type="entry name" value="GPCR_LN-TM7"/>
</dbReference>
<evidence type="ECO:0000313" key="8">
    <source>
        <dbReference type="EMBL" id="KAH7976117.1"/>
    </source>
</evidence>
<feature type="transmembrane region" description="Helical" evidence="5">
    <location>
        <begin position="589"/>
        <end position="610"/>
    </location>
</feature>
<evidence type="ECO:0000313" key="9">
    <source>
        <dbReference type="Proteomes" id="UP000821837"/>
    </source>
</evidence>
<reference evidence="8" key="1">
    <citation type="journal article" date="2020" name="Cell">
        <title>Large-Scale Comparative Analyses of Tick Genomes Elucidate Their Genetic Diversity and Vector Capacities.</title>
        <authorList>
            <consortium name="Tick Genome and Microbiome Consortium (TIGMIC)"/>
            <person name="Jia N."/>
            <person name="Wang J."/>
            <person name="Shi W."/>
            <person name="Du L."/>
            <person name="Sun Y."/>
            <person name="Zhan W."/>
            <person name="Jiang J.F."/>
            <person name="Wang Q."/>
            <person name="Zhang B."/>
            <person name="Ji P."/>
            <person name="Bell-Sakyi L."/>
            <person name="Cui X.M."/>
            <person name="Yuan T.T."/>
            <person name="Jiang B.G."/>
            <person name="Yang W.F."/>
            <person name="Lam T.T."/>
            <person name="Chang Q.C."/>
            <person name="Ding S.J."/>
            <person name="Wang X.J."/>
            <person name="Zhu J.G."/>
            <person name="Ruan X.D."/>
            <person name="Zhao L."/>
            <person name="Wei J.T."/>
            <person name="Ye R.Z."/>
            <person name="Que T.C."/>
            <person name="Du C.H."/>
            <person name="Zhou Y.H."/>
            <person name="Cheng J.X."/>
            <person name="Dai P.F."/>
            <person name="Guo W.B."/>
            <person name="Han X.H."/>
            <person name="Huang E.J."/>
            <person name="Li L.F."/>
            <person name="Wei W."/>
            <person name="Gao Y.C."/>
            <person name="Liu J.Z."/>
            <person name="Shao H.Z."/>
            <person name="Wang X."/>
            <person name="Wang C.C."/>
            <person name="Yang T.C."/>
            <person name="Huo Q.B."/>
            <person name="Li W."/>
            <person name="Chen H.Y."/>
            <person name="Chen S.E."/>
            <person name="Zhou L.G."/>
            <person name="Ni X.B."/>
            <person name="Tian J.H."/>
            <person name="Sheng Y."/>
            <person name="Liu T."/>
            <person name="Pan Y.S."/>
            <person name="Xia L.Y."/>
            <person name="Li J."/>
            <person name="Zhao F."/>
            <person name="Cao W.C."/>
        </authorList>
    </citation>
    <scope>NUCLEOTIDE SEQUENCE</scope>
    <source>
        <strain evidence="8">Rsan-2018</strain>
    </source>
</reference>
<feature type="transmembrane region" description="Helical" evidence="5">
    <location>
        <begin position="499"/>
        <end position="526"/>
    </location>
</feature>
<dbReference type="Pfam" id="PF00002">
    <property type="entry name" value="7tm_2"/>
    <property type="match status" value="1"/>
</dbReference>
<evidence type="ECO:0000259" key="7">
    <source>
        <dbReference type="PROSITE" id="PS50261"/>
    </source>
</evidence>
<dbReference type="PROSITE" id="PS50261">
    <property type="entry name" value="G_PROTEIN_RECEP_F2_4"/>
    <property type="match status" value="1"/>
</dbReference>
<comment type="caution">
    <text evidence="8">The sequence shown here is derived from an EMBL/GenBank/DDBJ whole genome shotgun (WGS) entry which is preliminary data.</text>
</comment>
<dbReference type="Gene3D" id="1.20.1070.10">
    <property type="entry name" value="Rhodopsin 7-helix transmembrane proteins"/>
    <property type="match status" value="1"/>
</dbReference>
<feature type="signal peptide" evidence="6">
    <location>
        <begin position="1"/>
        <end position="19"/>
    </location>
</feature>
<accession>A0A9D4QE30</accession>
<evidence type="ECO:0000256" key="3">
    <source>
        <dbReference type="ARBA" id="ARBA00022989"/>
    </source>
</evidence>
<feature type="transmembrane region" description="Helical" evidence="5">
    <location>
        <begin position="357"/>
        <end position="379"/>
    </location>
</feature>
<protein>
    <recommendedName>
        <fullName evidence="7">G-protein coupled receptors family 2 profile 2 domain-containing protein</fullName>
    </recommendedName>
</protein>
<keyword evidence="6" id="KW-0732">Signal</keyword>
<sequence>MTAILQLILWLALVHTGAGLSPTKPTHRGLPLTAPSLTYGDLPANIAKALTQCPDQFHGCSIAFIGGIKDANVVTCSCARNCRVNGDCCWNVPFVSQVAQTSRTSCIGVQTSQTTKIHINMVTGCLATWPADDVRFACEKPELFDGSFYFIPATTVTGVTYRNGFCALCNGDLASTTFWSVALHTEHGGINVVPPSFAQRYPSLYLRPCDLNVTVGACSVNVSDVVSQKCKTYYAPVRDASNPYSPVFKNVYCALCNTVNVSRLSCGPTVYAPKTAYQDVIPSHINGSLNLVTKTPACYARYDGRCYIRRSWNALSTHRSSGDKLDTPALGEPTKLQHSPYTCNSEFESDNSLRDGITIASAALSTCLLVLKLIVFCAFKEARNSSSTCTMCLAGTLLVAQVLFLINQCADLEECACFALAVFSHYCFLSTFLWTGVLSFDIWKSLTTVHMSSTSKNTLAWYSLFAWGVPLLVVSGAVAEGHTAPDSALSPDYGEFHCFIGSLWGLVVYFFVPMATLVLLCLVLYFKTVCYIRTTSSGAGHANDVPKSGCRDSSKRGQERTNLALFARLSLVMGAPWAITLAGSLVPNAIVGAVVDVMIGSQGIYLFFAFKDYRYLWDYFRKKFTKTALSTPSSSLTSPDANLEEFAS</sequence>
<feature type="transmembrane region" description="Helical" evidence="5">
    <location>
        <begin position="459"/>
        <end position="479"/>
    </location>
</feature>
<organism evidence="8 9">
    <name type="scientific">Rhipicephalus sanguineus</name>
    <name type="common">Brown dog tick</name>
    <name type="synonym">Ixodes sanguineus</name>
    <dbReference type="NCBI Taxonomy" id="34632"/>
    <lineage>
        <taxon>Eukaryota</taxon>
        <taxon>Metazoa</taxon>
        <taxon>Ecdysozoa</taxon>
        <taxon>Arthropoda</taxon>
        <taxon>Chelicerata</taxon>
        <taxon>Arachnida</taxon>
        <taxon>Acari</taxon>
        <taxon>Parasitiformes</taxon>
        <taxon>Ixodida</taxon>
        <taxon>Ixodoidea</taxon>
        <taxon>Ixodidae</taxon>
        <taxon>Rhipicephalinae</taxon>
        <taxon>Rhipicephalus</taxon>
        <taxon>Rhipicephalus</taxon>
    </lineage>
</organism>
<keyword evidence="4 5" id="KW-0472">Membrane</keyword>
<dbReference type="AlphaFoldDB" id="A0A9D4QE30"/>